<name>A0A1H5XVR8_9GAMM</name>
<organism evidence="2 3">
    <name type="scientific">Marinobacterium lutimaris</name>
    <dbReference type="NCBI Taxonomy" id="568106"/>
    <lineage>
        <taxon>Bacteria</taxon>
        <taxon>Pseudomonadati</taxon>
        <taxon>Pseudomonadota</taxon>
        <taxon>Gammaproteobacteria</taxon>
        <taxon>Oceanospirillales</taxon>
        <taxon>Oceanospirillaceae</taxon>
        <taxon>Marinobacterium</taxon>
    </lineage>
</organism>
<evidence type="ECO:0000313" key="3">
    <source>
        <dbReference type="Proteomes" id="UP000236745"/>
    </source>
</evidence>
<dbReference type="OrthoDB" id="8611785at2"/>
<evidence type="ECO:0000313" key="2">
    <source>
        <dbReference type="EMBL" id="SEG15864.1"/>
    </source>
</evidence>
<keyword evidence="3" id="KW-1185">Reference proteome</keyword>
<gene>
    <name evidence="2" type="ORF">SAMN05444390_1011523</name>
</gene>
<dbReference type="Pfam" id="PF03374">
    <property type="entry name" value="ANT"/>
    <property type="match status" value="1"/>
</dbReference>
<dbReference type="GO" id="GO:0003677">
    <property type="term" value="F:DNA binding"/>
    <property type="evidence" value="ECO:0007669"/>
    <property type="project" value="InterPro"/>
</dbReference>
<evidence type="ECO:0000259" key="1">
    <source>
        <dbReference type="Pfam" id="PF03374"/>
    </source>
</evidence>
<dbReference type="EMBL" id="FNVQ01000001">
    <property type="protein sequence ID" value="SEG15864.1"/>
    <property type="molecule type" value="Genomic_DNA"/>
</dbReference>
<dbReference type="Proteomes" id="UP000236745">
    <property type="component" value="Unassembled WGS sequence"/>
</dbReference>
<protein>
    <submittedName>
        <fullName evidence="2">Phage antirepressor protein KilAC domain-containing protein</fullName>
    </submittedName>
</protein>
<feature type="domain" description="Antirepressor protein C-terminal" evidence="1">
    <location>
        <begin position="9"/>
        <end position="87"/>
    </location>
</feature>
<dbReference type="InterPro" id="IPR005039">
    <property type="entry name" value="Ant_C"/>
</dbReference>
<dbReference type="AlphaFoldDB" id="A0A1H5XVR8"/>
<dbReference type="RefSeq" id="WP_104002418.1">
    <property type="nucleotide sequence ID" value="NZ_FNVQ01000001.1"/>
</dbReference>
<reference evidence="2 3" key="1">
    <citation type="submission" date="2016-10" db="EMBL/GenBank/DDBJ databases">
        <authorList>
            <person name="de Groot N.N."/>
        </authorList>
    </citation>
    <scope>NUCLEOTIDE SEQUENCE [LARGE SCALE GENOMIC DNA]</scope>
    <source>
        <strain evidence="2 3">DSM 22012</strain>
    </source>
</reference>
<sequence>MTTQHIHGLSMQAAARTLGTTRPQLFKFLREQKLLNKENIPSVRAQKSGWLTFDTRKFTNPVTGIPDEYAVPLVTGAGLIWLQEQFHPQDKDTEAA</sequence>
<accession>A0A1H5XVR8</accession>
<proteinExistence type="predicted"/>